<evidence type="ECO:0000256" key="1">
    <source>
        <dbReference type="ARBA" id="ARBA00004571"/>
    </source>
</evidence>
<dbReference type="CDD" id="cd01347">
    <property type="entry name" value="ligand_gated_channel"/>
    <property type="match status" value="1"/>
</dbReference>
<keyword evidence="5 9" id="KW-0798">TonB box</keyword>
<keyword evidence="4 8" id="KW-0812">Transmembrane</keyword>
<dbReference type="Pfam" id="PF07715">
    <property type="entry name" value="Plug"/>
    <property type="match status" value="1"/>
</dbReference>
<accession>A0A345PBE4</accession>
<feature type="region of interest" description="Disordered" evidence="10">
    <location>
        <begin position="1"/>
        <end position="37"/>
    </location>
</feature>
<dbReference type="GO" id="GO:0009279">
    <property type="term" value="C:cell outer membrane"/>
    <property type="evidence" value="ECO:0007669"/>
    <property type="project" value="UniProtKB-SubCell"/>
</dbReference>
<dbReference type="PROSITE" id="PS52016">
    <property type="entry name" value="TONB_DEPENDENT_REC_3"/>
    <property type="match status" value="1"/>
</dbReference>
<dbReference type="InterPro" id="IPR037066">
    <property type="entry name" value="Plug_dom_sf"/>
</dbReference>
<feature type="domain" description="TonB-dependent receptor-like beta-barrel" evidence="11">
    <location>
        <begin position="342"/>
        <end position="783"/>
    </location>
</feature>
<dbReference type="InterPro" id="IPR039426">
    <property type="entry name" value="TonB-dep_rcpt-like"/>
</dbReference>
<keyword evidence="6 8" id="KW-0472">Membrane</keyword>
<comment type="similarity">
    <text evidence="8 9">Belongs to the TonB-dependent receptor family.</text>
</comment>
<feature type="domain" description="TonB-dependent receptor plug" evidence="12">
    <location>
        <begin position="55"/>
        <end position="175"/>
    </location>
</feature>
<feature type="compositionally biased region" description="Polar residues" evidence="10">
    <location>
        <begin position="1"/>
        <end position="23"/>
    </location>
</feature>
<dbReference type="EMBL" id="CP031222">
    <property type="protein sequence ID" value="AXI04603.1"/>
    <property type="molecule type" value="Genomic_DNA"/>
</dbReference>
<sequence length="823" mass="88690">MTGTTYANEGIATPQNESPVLQSTKEKSDSSSDSPDAITNVVVTGVRGGTPRTVTKSTVPIDVISNKQLLLTGKSSLKEALGAVLPSFNVPTINGGGSSYLVRGPSMRGLSGDQVLVLVNGKRRHNTALLNNLARVGAASVPVDLDLIPLSAIARIEVLRDGAAAQYGSDAIAGVINIILKKDDSGINSESSLGQYYKGDGATASEGIDGGIKVGSDGGFAHFSLNARTQQAWTRAGDATGQLYFRLPNGQPDPREANRSGWGKEYGLGGDRTFSTAYNLELPIDDKTFYSFSTLSYREAFKDLAHRLPTDLTALSGVAGSPFPDGPQARRLLTEIDYQSAVGLKGQTLGWNWDVSTTYGRDQNKLESSNNANLSQGLNGPSQFLLGEQFFSQWTNNLDFTRAINIGLQKPIQASFGFEHRWEQFEITAGEPLSYNQGTWVVPSGPFKGQQPQPGLISVSGITPADASTADRNVLATYLDLNLPLTSRWDLGVAGRYEHYDGDVGSTTSGKLSTRYEFIDGWAVRGAISNGFHAPSLAETAFSSTSTITSVVNGNQVRNLTKLLRVDSPEAKALGATPLKPETSVNYSLGLTAEPIKRLKLTADLYQIDIDDRIVQTGILKGAAVSKILQANGLQPNLAGQYYTNAVNTRTKGIDVVAEYLQPLDEYGQVKWSLAFNQNTTEILDLKKTPAALASLGSGYSLFDRQQQLDLTKATPKNKLIVSGNYSIGDWAVNLAFSRYGKYTEGAVNAVDDRTYAPKWITDLDVAYKFSEKATFAIGANNLFNIYPSEVGIKAWAGTYQYGMFSPYGFAGGFYYSRLSLKF</sequence>
<evidence type="ECO:0000256" key="9">
    <source>
        <dbReference type="RuleBase" id="RU003357"/>
    </source>
</evidence>
<keyword evidence="7 8" id="KW-0998">Cell outer membrane</keyword>
<organism evidence="13 14">
    <name type="scientific">Aquirhabdus parva</name>
    <dbReference type="NCBI Taxonomy" id="2283318"/>
    <lineage>
        <taxon>Bacteria</taxon>
        <taxon>Pseudomonadati</taxon>
        <taxon>Pseudomonadota</taxon>
        <taxon>Gammaproteobacteria</taxon>
        <taxon>Moraxellales</taxon>
        <taxon>Moraxellaceae</taxon>
        <taxon>Aquirhabdus</taxon>
    </lineage>
</organism>
<evidence type="ECO:0000256" key="2">
    <source>
        <dbReference type="ARBA" id="ARBA00022448"/>
    </source>
</evidence>
<dbReference type="AlphaFoldDB" id="A0A345PBE4"/>
<dbReference type="Gene3D" id="2.170.130.10">
    <property type="entry name" value="TonB-dependent receptor, plug domain"/>
    <property type="match status" value="1"/>
</dbReference>
<evidence type="ECO:0000256" key="7">
    <source>
        <dbReference type="ARBA" id="ARBA00023237"/>
    </source>
</evidence>
<name>A0A345PBE4_9GAMM</name>
<evidence type="ECO:0000313" key="13">
    <source>
        <dbReference type="EMBL" id="AXI04603.1"/>
    </source>
</evidence>
<dbReference type="PANTHER" id="PTHR47234">
    <property type="match status" value="1"/>
</dbReference>
<evidence type="ECO:0000256" key="8">
    <source>
        <dbReference type="PROSITE-ProRule" id="PRU01360"/>
    </source>
</evidence>
<dbReference type="OrthoDB" id="9805434at2"/>
<evidence type="ECO:0000259" key="12">
    <source>
        <dbReference type="Pfam" id="PF07715"/>
    </source>
</evidence>
<evidence type="ECO:0000313" key="14">
    <source>
        <dbReference type="Proteomes" id="UP000253940"/>
    </source>
</evidence>
<dbReference type="KEGG" id="mbah:HYN46_06940"/>
<evidence type="ECO:0000259" key="11">
    <source>
        <dbReference type="Pfam" id="PF00593"/>
    </source>
</evidence>
<keyword evidence="2 8" id="KW-0813">Transport</keyword>
<reference evidence="13 14" key="1">
    <citation type="submission" date="2018-07" db="EMBL/GenBank/DDBJ databases">
        <title>Genome sequencing of Moraxellaceae gen. HYN0046.</title>
        <authorList>
            <person name="Kim M."/>
            <person name="Yi H."/>
        </authorList>
    </citation>
    <scope>NUCLEOTIDE SEQUENCE [LARGE SCALE GENOMIC DNA]</scope>
    <source>
        <strain evidence="13 14">HYN0046</strain>
    </source>
</reference>
<protein>
    <submittedName>
        <fullName evidence="13">TonB-dependent receptor</fullName>
    </submittedName>
</protein>
<keyword evidence="14" id="KW-1185">Reference proteome</keyword>
<evidence type="ECO:0000256" key="3">
    <source>
        <dbReference type="ARBA" id="ARBA00022452"/>
    </source>
</evidence>
<dbReference type="PANTHER" id="PTHR47234:SF3">
    <property type="entry name" value="SECRETIN_TONB SHORT N-TERMINAL DOMAIN-CONTAINING PROTEIN"/>
    <property type="match status" value="1"/>
</dbReference>
<dbReference type="InterPro" id="IPR036942">
    <property type="entry name" value="Beta-barrel_TonB_sf"/>
</dbReference>
<comment type="subcellular location">
    <subcellularLocation>
        <location evidence="1 8">Cell outer membrane</location>
        <topology evidence="1 8">Multi-pass membrane protein</topology>
    </subcellularLocation>
</comment>
<keyword evidence="3 8" id="KW-1134">Transmembrane beta strand</keyword>
<dbReference type="InterPro" id="IPR012910">
    <property type="entry name" value="Plug_dom"/>
</dbReference>
<keyword evidence="13" id="KW-0675">Receptor</keyword>
<evidence type="ECO:0000256" key="6">
    <source>
        <dbReference type="ARBA" id="ARBA00023136"/>
    </source>
</evidence>
<dbReference type="Pfam" id="PF00593">
    <property type="entry name" value="TonB_dep_Rec_b-barrel"/>
    <property type="match status" value="1"/>
</dbReference>
<evidence type="ECO:0000256" key="10">
    <source>
        <dbReference type="SAM" id="MobiDB-lite"/>
    </source>
</evidence>
<dbReference type="SUPFAM" id="SSF56935">
    <property type="entry name" value="Porins"/>
    <property type="match status" value="1"/>
</dbReference>
<gene>
    <name evidence="13" type="ORF">HYN46_06940</name>
</gene>
<evidence type="ECO:0000256" key="5">
    <source>
        <dbReference type="ARBA" id="ARBA00023077"/>
    </source>
</evidence>
<dbReference type="Gene3D" id="2.40.170.20">
    <property type="entry name" value="TonB-dependent receptor, beta-barrel domain"/>
    <property type="match status" value="1"/>
</dbReference>
<dbReference type="InterPro" id="IPR000531">
    <property type="entry name" value="Beta-barrel_TonB"/>
</dbReference>
<proteinExistence type="inferred from homology"/>
<dbReference type="Proteomes" id="UP000253940">
    <property type="component" value="Chromosome"/>
</dbReference>
<evidence type="ECO:0000256" key="4">
    <source>
        <dbReference type="ARBA" id="ARBA00022692"/>
    </source>
</evidence>